<evidence type="ECO:0000256" key="1">
    <source>
        <dbReference type="SAM" id="Coils"/>
    </source>
</evidence>
<sequence>MRTRKRPASADADEKAQESSGKHVKLEKDGSNSPATIPENDTTHVQPDTTQDTAMPDANSTTKQELIPVANLDTTITRQSEDLVTEATSYFQHAMANLRRHLAEKDQKILDFEALISQLKNVPQDNNTSAVATDLDKASTSNTAGTQLGGSKLNVPDLQAVELQDARKRSQEQDVLVREHEATAKEHEATKKEYEATIQEHEATIQALQQKWQQAETELEALKQQSSLKLSSSEDIDDKIILEGFKLLAARIKNMAKVYFSSGPLSKTANGDNKKLFDRIAFEWGNKYLKEPARKQYFIEAVIWHQLIDSFLGRPLAIWSRVMGENLRQLHQKIWVPSQVENLQSYHSLRVQLAEVFLQVHGRNGHYLGNRDTAAANKAELVNGLKEILKNYIYDVQRCQQELRIIVDKAVDLAYSMAMAKAQYDVRLSSTLYSDVYHGFTIEPASMRNFVVEDCEDEEVELVISPALLKFGTSEGEDYGSSIVLVRARVI</sequence>
<evidence type="ECO:0000313" key="3">
    <source>
        <dbReference type="EMBL" id="KAK7961950.1"/>
    </source>
</evidence>
<feature type="coiled-coil region" evidence="1">
    <location>
        <begin position="177"/>
        <end position="225"/>
    </location>
</feature>
<organism evidence="3 4">
    <name type="scientific">Apiospora aurea</name>
    <dbReference type="NCBI Taxonomy" id="335848"/>
    <lineage>
        <taxon>Eukaryota</taxon>
        <taxon>Fungi</taxon>
        <taxon>Dikarya</taxon>
        <taxon>Ascomycota</taxon>
        <taxon>Pezizomycotina</taxon>
        <taxon>Sordariomycetes</taxon>
        <taxon>Xylariomycetidae</taxon>
        <taxon>Amphisphaeriales</taxon>
        <taxon>Apiosporaceae</taxon>
        <taxon>Apiospora</taxon>
    </lineage>
</organism>
<dbReference type="RefSeq" id="XP_066704061.1">
    <property type="nucleotide sequence ID" value="XM_066838997.1"/>
</dbReference>
<evidence type="ECO:0000256" key="2">
    <source>
        <dbReference type="SAM" id="MobiDB-lite"/>
    </source>
</evidence>
<proteinExistence type="predicted"/>
<accession>A0ABR1QPT3</accession>
<reference evidence="3 4" key="1">
    <citation type="submission" date="2023-01" db="EMBL/GenBank/DDBJ databases">
        <title>Analysis of 21 Apiospora genomes using comparative genomics revels a genus with tremendous synthesis potential of carbohydrate active enzymes and secondary metabolites.</title>
        <authorList>
            <person name="Sorensen T."/>
        </authorList>
    </citation>
    <scope>NUCLEOTIDE SEQUENCE [LARGE SCALE GENOMIC DNA]</scope>
    <source>
        <strain evidence="3 4">CBS 24483</strain>
    </source>
</reference>
<dbReference type="GeneID" id="92072059"/>
<feature type="compositionally biased region" description="Polar residues" evidence="2">
    <location>
        <begin position="31"/>
        <end position="64"/>
    </location>
</feature>
<comment type="caution">
    <text evidence="3">The sequence shown here is derived from an EMBL/GenBank/DDBJ whole genome shotgun (WGS) entry which is preliminary data.</text>
</comment>
<feature type="compositionally biased region" description="Basic and acidic residues" evidence="2">
    <location>
        <begin position="12"/>
        <end position="30"/>
    </location>
</feature>
<name>A0ABR1QPT3_9PEZI</name>
<gene>
    <name evidence="3" type="ORF">PG986_002775</name>
</gene>
<protein>
    <submittedName>
        <fullName evidence="3">Uncharacterized protein</fullName>
    </submittedName>
</protein>
<evidence type="ECO:0000313" key="4">
    <source>
        <dbReference type="Proteomes" id="UP001391051"/>
    </source>
</evidence>
<keyword evidence="4" id="KW-1185">Reference proteome</keyword>
<dbReference type="Proteomes" id="UP001391051">
    <property type="component" value="Unassembled WGS sequence"/>
</dbReference>
<dbReference type="EMBL" id="JAQQWE010000002">
    <property type="protein sequence ID" value="KAK7961950.1"/>
    <property type="molecule type" value="Genomic_DNA"/>
</dbReference>
<keyword evidence="1" id="KW-0175">Coiled coil</keyword>
<feature type="region of interest" description="Disordered" evidence="2">
    <location>
        <begin position="1"/>
        <end position="65"/>
    </location>
</feature>